<sequence>SDGFSIKIGEVTCFLGDSCCIDVNFTITALEEEQSKAFETEFVFFTINQKLQNPSSVQVFSSLIKVKRQHGGNV</sequence>
<dbReference type="Proteomes" id="UP000265520">
    <property type="component" value="Unassembled WGS sequence"/>
</dbReference>
<feature type="non-terminal residue" evidence="1">
    <location>
        <position position="1"/>
    </location>
</feature>
<accession>A0A392SJ17</accession>
<dbReference type="EMBL" id="LXQA010383000">
    <property type="protein sequence ID" value="MCI48204.1"/>
    <property type="molecule type" value="Genomic_DNA"/>
</dbReference>
<comment type="caution">
    <text evidence="1">The sequence shown here is derived from an EMBL/GenBank/DDBJ whole genome shotgun (WGS) entry which is preliminary data.</text>
</comment>
<proteinExistence type="predicted"/>
<evidence type="ECO:0000313" key="2">
    <source>
        <dbReference type="Proteomes" id="UP000265520"/>
    </source>
</evidence>
<evidence type="ECO:0000313" key="1">
    <source>
        <dbReference type="EMBL" id="MCI48204.1"/>
    </source>
</evidence>
<protein>
    <submittedName>
        <fullName evidence="1">Uncharacterized protein</fullName>
    </submittedName>
</protein>
<reference evidence="1 2" key="1">
    <citation type="journal article" date="2018" name="Front. Plant Sci.">
        <title>Red Clover (Trifolium pratense) and Zigzag Clover (T. medium) - A Picture of Genomic Similarities and Differences.</title>
        <authorList>
            <person name="Dluhosova J."/>
            <person name="Istvanek J."/>
            <person name="Nedelnik J."/>
            <person name="Repkova J."/>
        </authorList>
    </citation>
    <scope>NUCLEOTIDE SEQUENCE [LARGE SCALE GENOMIC DNA]</scope>
    <source>
        <strain evidence="2">cv. 10/8</strain>
        <tissue evidence="1">Leaf</tissue>
    </source>
</reference>
<name>A0A392SJ17_9FABA</name>
<organism evidence="1 2">
    <name type="scientific">Trifolium medium</name>
    <dbReference type="NCBI Taxonomy" id="97028"/>
    <lineage>
        <taxon>Eukaryota</taxon>
        <taxon>Viridiplantae</taxon>
        <taxon>Streptophyta</taxon>
        <taxon>Embryophyta</taxon>
        <taxon>Tracheophyta</taxon>
        <taxon>Spermatophyta</taxon>
        <taxon>Magnoliopsida</taxon>
        <taxon>eudicotyledons</taxon>
        <taxon>Gunneridae</taxon>
        <taxon>Pentapetalae</taxon>
        <taxon>rosids</taxon>
        <taxon>fabids</taxon>
        <taxon>Fabales</taxon>
        <taxon>Fabaceae</taxon>
        <taxon>Papilionoideae</taxon>
        <taxon>50 kb inversion clade</taxon>
        <taxon>NPAAA clade</taxon>
        <taxon>Hologalegina</taxon>
        <taxon>IRL clade</taxon>
        <taxon>Trifolieae</taxon>
        <taxon>Trifolium</taxon>
    </lineage>
</organism>
<dbReference type="AlphaFoldDB" id="A0A392SJ17"/>
<keyword evidence="2" id="KW-1185">Reference proteome</keyword>